<dbReference type="RefSeq" id="WP_012507801.1">
    <property type="nucleotide sequence ID" value="NC_011060.1"/>
</dbReference>
<gene>
    <name evidence="1" type="ordered locus">Ppha_1023</name>
</gene>
<dbReference type="AlphaFoldDB" id="B4SFQ2"/>
<organism evidence="1 2">
    <name type="scientific">Pelodictyon phaeoclathratiforme (strain DSM 5477 / BU-1)</name>
    <dbReference type="NCBI Taxonomy" id="324925"/>
    <lineage>
        <taxon>Bacteria</taxon>
        <taxon>Pseudomonadati</taxon>
        <taxon>Chlorobiota</taxon>
        <taxon>Chlorobiia</taxon>
        <taxon>Chlorobiales</taxon>
        <taxon>Chlorobiaceae</taxon>
        <taxon>Chlorobium/Pelodictyon group</taxon>
        <taxon>Pelodictyon</taxon>
    </lineage>
</organism>
<dbReference type="STRING" id="324925.Ppha_1023"/>
<dbReference type="Proteomes" id="UP000002724">
    <property type="component" value="Chromosome"/>
</dbReference>
<protein>
    <submittedName>
        <fullName evidence="1">Uncharacterized protein</fullName>
    </submittedName>
</protein>
<proteinExistence type="predicted"/>
<dbReference type="OrthoDB" id="595069at2"/>
<keyword evidence="2" id="KW-1185">Reference proteome</keyword>
<name>B4SFQ2_PELPB</name>
<dbReference type="KEGG" id="pph:Ppha_1023"/>
<dbReference type="HOGENOM" id="CLU_2218370_0_0_10"/>
<dbReference type="eggNOG" id="ENOG5032WFX">
    <property type="taxonomic scope" value="Bacteria"/>
</dbReference>
<sequence>MKFPVCEYAESEAGFYSQCASCPIDSSASGCALDELEDGTYLFEGVTPNGGTRALFYFIDNEGNRVKKREAMHVEIHELDEQDHLITILYGMVDPEGIIYLKNSGTEKAPDQENIQ</sequence>
<dbReference type="EMBL" id="CP001110">
    <property type="protein sequence ID" value="ACF43307.1"/>
    <property type="molecule type" value="Genomic_DNA"/>
</dbReference>
<accession>B4SFQ2</accession>
<evidence type="ECO:0000313" key="1">
    <source>
        <dbReference type="EMBL" id="ACF43307.1"/>
    </source>
</evidence>
<reference evidence="1 2" key="1">
    <citation type="submission" date="2008-06" db="EMBL/GenBank/DDBJ databases">
        <title>Complete sequence of Pelodictyon phaeoclathratiforme BU-1.</title>
        <authorList>
            <consortium name="US DOE Joint Genome Institute"/>
            <person name="Lucas S."/>
            <person name="Copeland A."/>
            <person name="Lapidus A."/>
            <person name="Glavina del Rio T."/>
            <person name="Dalin E."/>
            <person name="Tice H."/>
            <person name="Bruce D."/>
            <person name="Goodwin L."/>
            <person name="Pitluck S."/>
            <person name="Schmutz J."/>
            <person name="Larimer F."/>
            <person name="Land M."/>
            <person name="Hauser L."/>
            <person name="Kyrpides N."/>
            <person name="Mikhailova N."/>
            <person name="Liu Z."/>
            <person name="Li T."/>
            <person name="Zhao F."/>
            <person name="Overmann J."/>
            <person name="Bryant D.A."/>
            <person name="Richardson P."/>
        </authorList>
    </citation>
    <scope>NUCLEOTIDE SEQUENCE [LARGE SCALE GENOMIC DNA]</scope>
    <source>
        <strain evidence="2">DSM 5477 / BU-1</strain>
    </source>
</reference>
<evidence type="ECO:0000313" key="2">
    <source>
        <dbReference type="Proteomes" id="UP000002724"/>
    </source>
</evidence>